<reference evidence="1" key="2">
    <citation type="journal article" date="2020" name="Nat. Commun.">
        <title>Large-scale genome sequencing of mycorrhizal fungi provides insights into the early evolution of symbiotic traits.</title>
        <authorList>
            <person name="Miyauchi S."/>
            <person name="Kiss E."/>
            <person name="Kuo A."/>
            <person name="Drula E."/>
            <person name="Kohler A."/>
            <person name="Sanchez-Garcia M."/>
            <person name="Morin E."/>
            <person name="Andreopoulos B."/>
            <person name="Barry K.W."/>
            <person name="Bonito G."/>
            <person name="Buee M."/>
            <person name="Carver A."/>
            <person name="Chen C."/>
            <person name="Cichocki N."/>
            <person name="Clum A."/>
            <person name="Culley D."/>
            <person name="Crous P.W."/>
            <person name="Fauchery L."/>
            <person name="Girlanda M."/>
            <person name="Hayes R.D."/>
            <person name="Keri Z."/>
            <person name="LaButti K."/>
            <person name="Lipzen A."/>
            <person name="Lombard V."/>
            <person name="Magnuson J."/>
            <person name="Maillard F."/>
            <person name="Murat C."/>
            <person name="Nolan M."/>
            <person name="Ohm R.A."/>
            <person name="Pangilinan J."/>
            <person name="Pereira M.F."/>
            <person name="Perotto S."/>
            <person name="Peter M."/>
            <person name="Pfister S."/>
            <person name="Riley R."/>
            <person name="Sitrit Y."/>
            <person name="Stielow J.B."/>
            <person name="Szollosi G."/>
            <person name="Zifcakova L."/>
            <person name="Stursova M."/>
            <person name="Spatafora J.W."/>
            <person name="Tedersoo L."/>
            <person name="Vaario L.M."/>
            <person name="Yamada A."/>
            <person name="Yan M."/>
            <person name="Wang P."/>
            <person name="Xu J."/>
            <person name="Bruns T."/>
            <person name="Baldrian P."/>
            <person name="Vilgalys R."/>
            <person name="Dunand C."/>
            <person name="Henrissat B."/>
            <person name="Grigoriev I.V."/>
            <person name="Hibbett D."/>
            <person name="Nagy L.G."/>
            <person name="Martin F.M."/>
        </authorList>
    </citation>
    <scope>NUCLEOTIDE SEQUENCE</scope>
    <source>
        <strain evidence="1">P2</strain>
    </source>
</reference>
<organism evidence="1 2">
    <name type="scientific">Thelephora ganbajun</name>
    <name type="common">Ganba fungus</name>
    <dbReference type="NCBI Taxonomy" id="370292"/>
    <lineage>
        <taxon>Eukaryota</taxon>
        <taxon>Fungi</taxon>
        <taxon>Dikarya</taxon>
        <taxon>Basidiomycota</taxon>
        <taxon>Agaricomycotina</taxon>
        <taxon>Agaricomycetes</taxon>
        <taxon>Thelephorales</taxon>
        <taxon>Thelephoraceae</taxon>
        <taxon>Thelephora</taxon>
    </lineage>
</organism>
<name>A0ACB6Z2P8_THEGA</name>
<evidence type="ECO:0000313" key="2">
    <source>
        <dbReference type="Proteomes" id="UP000886501"/>
    </source>
</evidence>
<dbReference type="Proteomes" id="UP000886501">
    <property type="component" value="Unassembled WGS sequence"/>
</dbReference>
<accession>A0ACB6Z2P8</accession>
<protein>
    <submittedName>
        <fullName evidence="1">Uncharacterized protein</fullName>
    </submittedName>
</protein>
<keyword evidence="2" id="KW-1185">Reference proteome</keyword>
<evidence type="ECO:0000313" key="1">
    <source>
        <dbReference type="EMBL" id="KAF9643789.1"/>
    </source>
</evidence>
<sequence length="134" mass="15229">MQVVWPLVEGRAFVVGPAPTGWRDVCHRCPSCLRFGVERVVVLTVLVVVSPSCRVGSVESIDDTLSALHLAFQGFQADMGQFFSANETFPRWEMRFILHYRTLPCVRNRPTDRHGHPLTMMGIQVHYLLETNEC</sequence>
<dbReference type="EMBL" id="MU118186">
    <property type="protein sequence ID" value="KAF9643789.1"/>
    <property type="molecule type" value="Genomic_DNA"/>
</dbReference>
<reference evidence="1" key="1">
    <citation type="submission" date="2019-10" db="EMBL/GenBank/DDBJ databases">
        <authorList>
            <consortium name="DOE Joint Genome Institute"/>
            <person name="Kuo A."/>
            <person name="Miyauchi S."/>
            <person name="Kiss E."/>
            <person name="Drula E."/>
            <person name="Kohler A."/>
            <person name="Sanchez-Garcia M."/>
            <person name="Andreopoulos B."/>
            <person name="Barry K.W."/>
            <person name="Bonito G."/>
            <person name="Buee M."/>
            <person name="Carver A."/>
            <person name="Chen C."/>
            <person name="Cichocki N."/>
            <person name="Clum A."/>
            <person name="Culley D."/>
            <person name="Crous P.W."/>
            <person name="Fauchery L."/>
            <person name="Girlanda M."/>
            <person name="Hayes R."/>
            <person name="Keri Z."/>
            <person name="Labutti K."/>
            <person name="Lipzen A."/>
            <person name="Lombard V."/>
            <person name="Magnuson J."/>
            <person name="Maillard F."/>
            <person name="Morin E."/>
            <person name="Murat C."/>
            <person name="Nolan M."/>
            <person name="Ohm R."/>
            <person name="Pangilinan J."/>
            <person name="Pereira M."/>
            <person name="Perotto S."/>
            <person name="Peter M."/>
            <person name="Riley R."/>
            <person name="Sitrit Y."/>
            <person name="Stielow B."/>
            <person name="Szollosi G."/>
            <person name="Zifcakova L."/>
            <person name="Stursova M."/>
            <person name="Spatafora J.W."/>
            <person name="Tedersoo L."/>
            <person name="Vaario L.-M."/>
            <person name="Yamada A."/>
            <person name="Yan M."/>
            <person name="Wang P."/>
            <person name="Xu J."/>
            <person name="Bruns T."/>
            <person name="Baldrian P."/>
            <person name="Vilgalys R."/>
            <person name="Henrissat B."/>
            <person name="Grigoriev I.V."/>
            <person name="Hibbett D."/>
            <person name="Nagy L.G."/>
            <person name="Martin F.M."/>
        </authorList>
    </citation>
    <scope>NUCLEOTIDE SEQUENCE</scope>
    <source>
        <strain evidence="1">P2</strain>
    </source>
</reference>
<proteinExistence type="predicted"/>
<gene>
    <name evidence="1" type="ORF">BDM02DRAFT_1316794</name>
</gene>
<comment type="caution">
    <text evidence="1">The sequence shown here is derived from an EMBL/GenBank/DDBJ whole genome shotgun (WGS) entry which is preliminary data.</text>
</comment>